<dbReference type="AlphaFoldDB" id="A0A9W5Y8J1"/>
<evidence type="ECO:0000256" key="1">
    <source>
        <dbReference type="PROSITE-ProRule" id="PRU00339"/>
    </source>
</evidence>
<dbReference type="Pfam" id="PF13414">
    <property type="entry name" value="TPR_11"/>
    <property type="match status" value="1"/>
</dbReference>
<feature type="transmembrane region" description="Helical" evidence="3">
    <location>
        <begin position="243"/>
        <end position="262"/>
    </location>
</feature>
<evidence type="ECO:0000256" key="2">
    <source>
        <dbReference type="SAM" id="Coils"/>
    </source>
</evidence>
<keyword evidence="5" id="KW-1185">Reference proteome</keyword>
<keyword evidence="3" id="KW-1133">Transmembrane helix</keyword>
<accession>A0A9W5Y8J1</accession>
<proteinExistence type="predicted"/>
<dbReference type="Pfam" id="PF13431">
    <property type="entry name" value="TPR_17"/>
    <property type="match status" value="1"/>
</dbReference>
<gene>
    <name evidence="4" type="ORF">SH1V18_04760</name>
</gene>
<reference evidence="4" key="1">
    <citation type="submission" date="2022-06" db="EMBL/GenBank/DDBJ databases">
        <title>Vallitalea longa sp. nov., an anaerobic bacterium isolated from marine sediment.</title>
        <authorList>
            <person name="Hirano S."/>
            <person name="Terahara T."/>
            <person name="Mori K."/>
            <person name="Hamada M."/>
            <person name="Matsumoto R."/>
            <person name="Kobayashi T."/>
        </authorList>
    </citation>
    <scope>NUCLEOTIDE SEQUENCE</scope>
    <source>
        <strain evidence="4">SH18-1</strain>
    </source>
</reference>
<dbReference type="SUPFAM" id="SSF48452">
    <property type="entry name" value="TPR-like"/>
    <property type="match status" value="2"/>
</dbReference>
<dbReference type="EMBL" id="BRLB01000001">
    <property type="protein sequence ID" value="GKX27996.1"/>
    <property type="molecule type" value="Genomic_DNA"/>
</dbReference>
<sequence length="468" mass="53500">MSKLCPKCGSDLNDDYICTNCGSKIDVYNKIKLTSRLLYNQGLQVAKLRDLSGAISLLKRSLKLDKNNIDAHNLLGLVYFEIGEVVPALQQWVISKNIQEEDNIADYYIEKIHHNQHKLDMINTAIKKYNQSLRYIEQKSEDLAIIQLKKVISLNPNFVKAYCLLALCYIHEDNLAKAKINLLKVLTIDKSNYVALKYYEEIISQDTEDKKEDIYSVDKKEDPFSVKKTTKKESRLNPAMLQFGYVVFGVVIGLLVAVFLIVPGRVKSKTNEADNLKKEILSQQNEYDTLLTSLTNEKDELKIDLDEKNGLLVEFEGKATNYDALGNLISAVALYLENEDESAANKLYLVKPENLVSSTSIDLYNKIRKDTYPQIAKKAFDQGSKLYSRWKNNNKDEYLVNAITSFQTATKFVSNDASYADDMLYYEARCQQLLGHDKEALALFNKLLDNYPNSSFKTWSKQQVDKLE</sequence>
<dbReference type="PANTHER" id="PTHR45153">
    <property type="entry name" value="TETRATRICOPEPTIDE REPEAT PROTEIN 16"/>
    <property type="match status" value="1"/>
</dbReference>
<dbReference type="Proteomes" id="UP001144256">
    <property type="component" value="Unassembled WGS sequence"/>
</dbReference>
<dbReference type="PROSITE" id="PS50005">
    <property type="entry name" value="TPR"/>
    <property type="match status" value="1"/>
</dbReference>
<evidence type="ECO:0008006" key="6">
    <source>
        <dbReference type="Google" id="ProtNLM"/>
    </source>
</evidence>
<organism evidence="4 5">
    <name type="scientific">Vallitalea longa</name>
    <dbReference type="NCBI Taxonomy" id="2936439"/>
    <lineage>
        <taxon>Bacteria</taxon>
        <taxon>Bacillati</taxon>
        <taxon>Bacillota</taxon>
        <taxon>Clostridia</taxon>
        <taxon>Lachnospirales</taxon>
        <taxon>Vallitaleaceae</taxon>
        <taxon>Vallitalea</taxon>
    </lineage>
</organism>
<keyword evidence="1" id="KW-0802">TPR repeat</keyword>
<dbReference type="SMART" id="SM00028">
    <property type="entry name" value="TPR"/>
    <property type="match status" value="5"/>
</dbReference>
<feature type="repeat" description="TPR" evidence="1">
    <location>
        <begin position="35"/>
        <end position="68"/>
    </location>
</feature>
<keyword evidence="3" id="KW-0812">Transmembrane</keyword>
<dbReference type="Gene3D" id="1.25.40.10">
    <property type="entry name" value="Tetratricopeptide repeat domain"/>
    <property type="match status" value="3"/>
</dbReference>
<dbReference type="InterPro" id="IPR019734">
    <property type="entry name" value="TPR_rpt"/>
</dbReference>
<dbReference type="Pfam" id="PF13174">
    <property type="entry name" value="TPR_6"/>
    <property type="match status" value="1"/>
</dbReference>
<dbReference type="InterPro" id="IPR011990">
    <property type="entry name" value="TPR-like_helical_dom_sf"/>
</dbReference>
<keyword evidence="3" id="KW-0472">Membrane</keyword>
<dbReference type="RefSeq" id="WP_281811852.1">
    <property type="nucleotide sequence ID" value="NZ_BRLB01000001.1"/>
</dbReference>
<evidence type="ECO:0000313" key="5">
    <source>
        <dbReference type="Proteomes" id="UP001144256"/>
    </source>
</evidence>
<feature type="coiled-coil region" evidence="2">
    <location>
        <begin position="266"/>
        <end position="311"/>
    </location>
</feature>
<evidence type="ECO:0000313" key="4">
    <source>
        <dbReference type="EMBL" id="GKX27996.1"/>
    </source>
</evidence>
<dbReference type="PANTHER" id="PTHR45153:SF1">
    <property type="entry name" value="TETRATRICOPEPTIDE REPEAT PROTEIN 16"/>
    <property type="match status" value="1"/>
</dbReference>
<protein>
    <recommendedName>
        <fullName evidence="6">Tetratricopeptide repeat protein</fullName>
    </recommendedName>
</protein>
<keyword evidence="2" id="KW-0175">Coiled coil</keyword>
<name>A0A9W5Y8J1_9FIRM</name>
<comment type="caution">
    <text evidence="4">The sequence shown here is derived from an EMBL/GenBank/DDBJ whole genome shotgun (WGS) entry which is preliminary data.</text>
</comment>
<evidence type="ECO:0000256" key="3">
    <source>
        <dbReference type="SAM" id="Phobius"/>
    </source>
</evidence>